<dbReference type="EMBL" id="NJCX01000007">
    <property type="protein sequence ID" value="PHM74065.1"/>
    <property type="molecule type" value="Genomic_DNA"/>
</dbReference>
<organism evidence="2 3">
    <name type="scientific">Xenorhabdus kozodoii</name>
    <dbReference type="NCBI Taxonomy" id="351676"/>
    <lineage>
        <taxon>Bacteria</taxon>
        <taxon>Pseudomonadati</taxon>
        <taxon>Pseudomonadota</taxon>
        <taxon>Gammaproteobacteria</taxon>
        <taxon>Enterobacterales</taxon>
        <taxon>Morganellaceae</taxon>
        <taxon>Xenorhabdus</taxon>
    </lineage>
</organism>
<evidence type="ECO:0000313" key="2">
    <source>
        <dbReference type="EMBL" id="PHM74065.1"/>
    </source>
</evidence>
<sequence length="145" mass="17294">MVRIIILKNFHNLSDEKMEYQLLDRMSGQRFCRLTDVINIPDRNTIWCFEKRIGQAGALIDISFEYFKYHRIYAKLDVLNVGSKKLVEKSGMRQEAHLLQNERVNGIWSDMYIYAILRDEWKSPMFLKKQDIMDELLPTLVIIHL</sequence>
<proteinExistence type="predicted"/>
<keyword evidence="3" id="KW-1185">Reference proteome</keyword>
<comment type="caution">
    <text evidence="2">The sequence shown here is derived from an EMBL/GenBank/DDBJ whole genome shotgun (WGS) entry which is preliminary data.</text>
</comment>
<feature type="domain" description="Transposase InsH N-terminal" evidence="1">
    <location>
        <begin position="1"/>
        <end position="52"/>
    </location>
</feature>
<dbReference type="AlphaFoldDB" id="A0A2D0LEN4"/>
<dbReference type="InterPro" id="IPR016181">
    <property type="entry name" value="Acyl_CoA_acyltransferase"/>
</dbReference>
<protein>
    <submittedName>
        <fullName evidence="2">Transposase</fullName>
    </submittedName>
</protein>
<accession>A0A2D0LEN4</accession>
<name>A0A2D0LEN4_9GAMM</name>
<evidence type="ECO:0000259" key="1">
    <source>
        <dbReference type="Pfam" id="PF05598"/>
    </source>
</evidence>
<dbReference type="InterPro" id="IPR008490">
    <property type="entry name" value="Transposase_InsH_N"/>
</dbReference>
<dbReference type="Pfam" id="PF05598">
    <property type="entry name" value="DUF772"/>
    <property type="match status" value="1"/>
</dbReference>
<dbReference type="Gene3D" id="3.40.630.30">
    <property type="match status" value="1"/>
</dbReference>
<reference evidence="2 3" key="1">
    <citation type="journal article" date="2017" name="Nat. Microbiol.">
        <title>Natural product diversity associated with the nematode symbionts Photorhabdus and Xenorhabdus.</title>
        <authorList>
            <person name="Tobias N.J."/>
            <person name="Wolff H."/>
            <person name="Djahanschiri B."/>
            <person name="Grundmann F."/>
            <person name="Kronenwerth M."/>
            <person name="Shi Y.M."/>
            <person name="Simonyi S."/>
            <person name="Grun P."/>
            <person name="Shapiro-Ilan D."/>
            <person name="Pidot S.J."/>
            <person name="Stinear T.P."/>
            <person name="Ebersberger I."/>
            <person name="Bode H.B."/>
        </authorList>
    </citation>
    <scope>NUCLEOTIDE SEQUENCE [LARGE SCALE GENOMIC DNA]</scope>
    <source>
        <strain evidence="2 3">DSM 17907</strain>
    </source>
</reference>
<evidence type="ECO:0000313" key="3">
    <source>
        <dbReference type="Proteomes" id="UP000221101"/>
    </source>
</evidence>
<gene>
    <name evidence="2" type="ORF">Xkoz_01274</name>
</gene>
<dbReference type="SUPFAM" id="SSF55729">
    <property type="entry name" value="Acyl-CoA N-acyltransferases (Nat)"/>
    <property type="match status" value="1"/>
</dbReference>
<dbReference type="Proteomes" id="UP000221101">
    <property type="component" value="Unassembled WGS sequence"/>
</dbReference>